<protein>
    <recommendedName>
        <fullName evidence="9">DUF676 domain-containing protein</fullName>
    </recommendedName>
</protein>
<dbReference type="InterPro" id="IPR052374">
    <property type="entry name" value="SERAC1"/>
</dbReference>
<keyword evidence="7" id="KW-0472">Membrane</keyword>
<accession>A0A2J6PK36</accession>
<evidence type="ECO:0000256" key="7">
    <source>
        <dbReference type="ARBA" id="ARBA00023136"/>
    </source>
</evidence>
<organism evidence="10 11">
    <name type="scientific">Hyaloscypha hepaticicola</name>
    <dbReference type="NCBI Taxonomy" id="2082293"/>
    <lineage>
        <taxon>Eukaryota</taxon>
        <taxon>Fungi</taxon>
        <taxon>Dikarya</taxon>
        <taxon>Ascomycota</taxon>
        <taxon>Pezizomycotina</taxon>
        <taxon>Leotiomycetes</taxon>
        <taxon>Helotiales</taxon>
        <taxon>Hyaloscyphaceae</taxon>
        <taxon>Hyaloscypha</taxon>
    </lineage>
</organism>
<name>A0A2J6PK36_9HELO</name>
<dbReference type="Gene3D" id="3.40.50.1820">
    <property type="entry name" value="alpha/beta hydrolase"/>
    <property type="match status" value="1"/>
</dbReference>
<keyword evidence="6" id="KW-0496">Mitochondrion</keyword>
<keyword evidence="5" id="KW-0256">Endoplasmic reticulum</keyword>
<dbReference type="InterPro" id="IPR007751">
    <property type="entry name" value="DUF676_lipase-like"/>
</dbReference>
<dbReference type="Pfam" id="PF05057">
    <property type="entry name" value="DUF676"/>
    <property type="match status" value="1"/>
</dbReference>
<dbReference type="PANTHER" id="PTHR48182:SF2">
    <property type="entry name" value="PROTEIN SERAC1"/>
    <property type="match status" value="1"/>
</dbReference>
<evidence type="ECO:0000256" key="5">
    <source>
        <dbReference type="ARBA" id="ARBA00022824"/>
    </source>
</evidence>
<feature type="compositionally biased region" description="Polar residues" evidence="8">
    <location>
        <begin position="7"/>
        <end position="20"/>
    </location>
</feature>
<dbReference type="GO" id="GO:0005739">
    <property type="term" value="C:mitochondrion"/>
    <property type="evidence" value="ECO:0007669"/>
    <property type="project" value="UniProtKB-SubCell"/>
</dbReference>
<dbReference type="Proteomes" id="UP000235672">
    <property type="component" value="Unassembled WGS sequence"/>
</dbReference>
<comment type="subcellular location">
    <subcellularLocation>
        <location evidence="2">Endoplasmic reticulum</location>
    </subcellularLocation>
    <subcellularLocation>
        <location evidence="3">Membrane</location>
    </subcellularLocation>
    <subcellularLocation>
        <location evidence="1">Mitochondrion</location>
    </subcellularLocation>
</comment>
<reference evidence="10 11" key="1">
    <citation type="submission" date="2016-05" db="EMBL/GenBank/DDBJ databases">
        <title>A degradative enzymes factory behind the ericoid mycorrhizal symbiosis.</title>
        <authorList>
            <consortium name="DOE Joint Genome Institute"/>
            <person name="Martino E."/>
            <person name="Morin E."/>
            <person name="Grelet G."/>
            <person name="Kuo A."/>
            <person name="Kohler A."/>
            <person name="Daghino S."/>
            <person name="Barry K."/>
            <person name="Choi C."/>
            <person name="Cichocki N."/>
            <person name="Clum A."/>
            <person name="Copeland A."/>
            <person name="Hainaut M."/>
            <person name="Haridas S."/>
            <person name="Labutti K."/>
            <person name="Lindquist E."/>
            <person name="Lipzen A."/>
            <person name="Khouja H.-R."/>
            <person name="Murat C."/>
            <person name="Ohm R."/>
            <person name="Olson A."/>
            <person name="Spatafora J."/>
            <person name="Veneault-Fourrey C."/>
            <person name="Henrissat B."/>
            <person name="Grigoriev I."/>
            <person name="Martin F."/>
            <person name="Perotto S."/>
        </authorList>
    </citation>
    <scope>NUCLEOTIDE SEQUENCE [LARGE SCALE GENOMIC DNA]</scope>
    <source>
        <strain evidence="10 11">UAMH 7357</strain>
    </source>
</reference>
<dbReference type="SUPFAM" id="SSF53474">
    <property type="entry name" value="alpha/beta-Hydrolases"/>
    <property type="match status" value="1"/>
</dbReference>
<dbReference type="GO" id="GO:0005783">
    <property type="term" value="C:endoplasmic reticulum"/>
    <property type="evidence" value="ECO:0007669"/>
    <property type="project" value="UniProtKB-SubCell"/>
</dbReference>
<dbReference type="InterPro" id="IPR029058">
    <property type="entry name" value="AB_hydrolase_fold"/>
</dbReference>
<dbReference type="GO" id="GO:0016020">
    <property type="term" value="C:membrane"/>
    <property type="evidence" value="ECO:0007669"/>
    <property type="project" value="UniProtKB-SubCell"/>
</dbReference>
<feature type="region of interest" description="Disordered" evidence="8">
    <location>
        <begin position="356"/>
        <end position="404"/>
    </location>
</feature>
<comment type="similarity">
    <text evidence="4">Belongs to the putative lipase ROG1 family.</text>
</comment>
<evidence type="ECO:0000256" key="3">
    <source>
        <dbReference type="ARBA" id="ARBA00004370"/>
    </source>
</evidence>
<evidence type="ECO:0000313" key="10">
    <source>
        <dbReference type="EMBL" id="PMD14405.1"/>
    </source>
</evidence>
<feature type="compositionally biased region" description="Acidic residues" evidence="8">
    <location>
        <begin position="387"/>
        <end position="397"/>
    </location>
</feature>
<feature type="region of interest" description="Disordered" evidence="8">
    <location>
        <begin position="1"/>
        <end position="20"/>
    </location>
</feature>
<proteinExistence type="inferred from homology"/>
<evidence type="ECO:0000256" key="4">
    <source>
        <dbReference type="ARBA" id="ARBA00007920"/>
    </source>
</evidence>
<evidence type="ECO:0000256" key="6">
    <source>
        <dbReference type="ARBA" id="ARBA00023128"/>
    </source>
</evidence>
<evidence type="ECO:0000313" key="11">
    <source>
        <dbReference type="Proteomes" id="UP000235672"/>
    </source>
</evidence>
<dbReference type="OrthoDB" id="427518at2759"/>
<feature type="compositionally biased region" description="Polar residues" evidence="8">
    <location>
        <begin position="356"/>
        <end position="365"/>
    </location>
</feature>
<keyword evidence="11" id="KW-1185">Reference proteome</keyword>
<evidence type="ECO:0000256" key="8">
    <source>
        <dbReference type="SAM" id="MobiDB-lite"/>
    </source>
</evidence>
<gene>
    <name evidence="10" type="ORF">NA56DRAFT_694053</name>
</gene>
<dbReference type="PANTHER" id="PTHR48182">
    <property type="entry name" value="PROTEIN SERAC1"/>
    <property type="match status" value="1"/>
</dbReference>
<evidence type="ECO:0000259" key="9">
    <source>
        <dbReference type="Pfam" id="PF05057"/>
    </source>
</evidence>
<feature type="domain" description="DUF676" evidence="9">
    <location>
        <begin position="58"/>
        <end position="159"/>
    </location>
</feature>
<dbReference type="EMBL" id="KZ613522">
    <property type="protein sequence ID" value="PMD14405.1"/>
    <property type="molecule type" value="Genomic_DNA"/>
</dbReference>
<evidence type="ECO:0000256" key="1">
    <source>
        <dbReference type="ARBA" id="ARBA00004173"/>
    </source>
</evidence>
<evidence type="ECO:0000256" key="2">
    <source>
        <dbReference type="ARBA" id="ARBA00004240"/>
    </source>
</evidence>
<dbReference type="AlphaFoldDB" id="A0A2J6PK36"/>
<sequence length="404" mass="44451">MQEAKRNNSPLNGPSRSSTAKTLVNRSVSIDSFETVVPSLLGPEKVSDPENADIDIWFVHGLTGSRRKTWTHEKTGVFWPELLSKDFPKARVVTYGYDADVVKFARDWGNASTEGLKSYGLGLATAVRNELLTKTARPIYFIAHSLGGLVVEQALLESTGSDASLHNIHIWTAGILFFGVPHEGSHLAKWGSALRKLIPQSIRSTNKKVIDALKSDSEVCQNLDGDFQKEAKHGKFKNIRLFSFYETQKLPGFSKLVVPEKSAVLKADFKCAIEGDHKSMTRFTGPSDPEYCKVKGQLTYWILPENTTVAKDVPKKKKKSRSTFNVQGATISGTFNGPVNAASNFARRDFFVTQGPNSTQHITQTGGAGNQDSEDEYGEPSSSGSETDSDDDDDVDEEMHVEAR</sequence>